<evidence type="ECO:0000256" key="4">
    <source>
        <dbReference type="ARBA" id="ARBA00022729"/>
    </source>
</evidence>
<keyword evidence="3" id="KW-0479">Metal-binding</keyword>
<dbReference type="KEGG" id="caa:Caka_0605"/>
<feature type="domain" description="Sulfatase N-terminal" evidence="8">
    <location>
        <begin position="25"/>
        <end position="374"/>
    </location>
</feature>
<dbReference type="InterPro" id="IPR017850">
    <property type="entry name" value="Alkaline_phosphatase_core_sf"/>
</dbReference>
<gene>
    <name evidence="9" type="ordered locus">Caka_0605</name>
</gene>
<evidence type="ECO:0000313" key="9">
    <source>
        <dbReference type="EMBL" id="ADE53630.1"/>
    </source>
</evidence>
<comment type="similarity">
    <text evidence="2">Belongs to the sulfatase family.</text>
</comment>
<evidence type="ECO:0000256" key="1">
    <source>
        <dbReference type="ARBA" id="ARBA00001913"/>
    </source>
</evidence>
<dbReference type="Proteomes" id="UP000000925">
    <property type="component" value="Chromosome"/>
</dbReference>
<dbReference type="EMBL" id="CP001998">
    <property type="protein sequence ID" value="ADE53630.1"/>
    <property type="molecule type" value="Genomic_DNA"/>
</dbReference>
<dbReference type="InterPro" id="IPR000917">
    <property type="entry name" value="Sulfatase_N"/>
</dbReference>
<dbReference type="PANTHER" id="PTHR42693">
    <property type="entry name" value="ARYLSULFATASE FAMILY MEMBER"/>
    <property type="match status" value="1"/>
</dbReference>
<dbReference type="HOGENOM" id="CLU_532944_0_0_0"/>
<feature type="compositionally biased region" description="Basic residues" evidence="7">
    <location>
        <begin position="142"/>
        <end position="151"/>
    </location>
</feature>
<keyword evidence="10" id="KW-1185">Reference proteome</keyword>
<name>D5ENX1_CORAD</name>
<dbReference type="SUPFAM" id="SSF53649">
    <property type="entry name" value="Alkaline phosphatase-like"/>
    <property type="match status" value="1"/>
</dbReference>
<evidence type="ECO:0000256" key="3">
    <source>
        <dbReference type="ARBA" id="ARBA00022723"/>
    </source>
</evidence>
<dbReference type="InterPro" id="IPR050738">
    <property type="entry name" value="Sulfatase"/>
</dbReference>
<comment type="cofactor">
    <cofactor evidence="1">
        <name>Ca(2+)</name>
        <dbReference type="ChEBI" id="CHEBI:29108"/>
    </cofactor>
</comment>
<proteinExistence type="inferred from homology"/>
<dbReference type="GO" id="GO:0046872">
    <property type="term" value="F:metal ion binding"/>
    <property type="evidence" value="ECO:0007669"/>
    <property type="project" value="UniProtKB-KW"/>
</dbReference>
<evidence type="ECO:0000313" key="10">
    <source>
        <dbReference type="Proteomes" id="UP000000925"/>
    </source>
</evidence>
<reference evidence="9 10" key="1">
    <citation type="journal article" date="2010" name="Stand. Genomic Sci.">
        <title>Complete genome sequence of Coraliomargarita akajimensis type strain (04OKA010-24).</title>
        <authorList>
            <person name="Mavromatis K."/>
            <person name="Abt B."/>
            <person name="Brambilla E."/>
            <person name="Lapidus A."/>
            <person name="Copeland A."/>
            <person name="Deshpande S."/>
            <person name="Nolan M."/>
            <person name="Lucas S."/>
            <person name="Tice H."/>
            <person name="Cheng J.F."/>
            <person name="Han C."/>
            <person name="Detter J.C."/>
            <person name="Woyke T."/>
            <person name="Goodwin L."/>
            <person name="Pitluck S."/>
            <person name="Held B."/>
            <person name="Brettin T."/>
            <person name="Tapia R."/>
            <person name="Ivanova N."/>
            <person name="Mikhailova N."/>
            <person name="Pati A."/>
            <person name="Liolios K."/>
            <person name="Chen A."/>
            <person name="Palaniappan K."/>
            <person name="Land M."/>
            <person name="Hauser L."/>
            <person name="Chang Y.J."/>
            <person name="Jeffries C.D."/>
            <person name="Rohde M."/>
            <person name="Goker M."/>
            <person name="Bristow J."/>
            <person name="Eisen J.A."/>
            <person name="Markowitz V."/>
            <person name="Hugenholtz P."/>
            <person name="Klenk H.P."/>
            <person name="Kyrpides N.C."/>
        </authorList>
    </citation>
    <scope>NUCLEOTIDE SEQUENCE [LARGE SCALE GENOMIC DNA]</scope>
    <source>
        <strain evidence="10">DSM 45221 / IAM 15411 / JCM 23193 / KCTC 12865</strain>
    </source>
</reference>
<dbReference type="PANTHER" id="PTHR42693:SF42">
    <property type="entry name" value="ARYLSULFATASE G"/>
    <property type="match status" value="1"/>
</dbReference>
<accession>D5ENX1</accession>
<dbReference type="OrthoDB" id="182726at2"/>
<dbReference type="RefSeq" id="WP_013042354.1">
    <property type="nucleotide sequence ID" value="NC_014008.1"/>
</dbReference>
<sequence length="549" mass="62038">MKRTFLSIILASSALTCGMLDARKPNVVIFYTDDQPMDSFGFIGGKAHTPNIDQLANEGAYFSRAYATSSVCSPSRYTALTGQFASRCPTINFQRSTSEEGVTKVLWNMGMTDEQWNFPRVMQANGYKTGMIGKWHVGSSGKHGHRKRLKKHQTDPKDPEVKAVLEYNQEYYCKDIAEFGFDYVGAAFHGNPNDDPNLVQTGTNVHVPEWQTQHALKFIEDNKDEPFVLYYASTLLHVPDCTEDLKKDPRLTPLGWLDEPIAPGVLPAREDVLRRAREAGVPEGQNGKLLAATWLDDVVGAVQDKLRELGLDDNTLILYFNDNSTDDQGKGSCYQGGAHVPMMAYLPGVVEPGERTKLVGNIDIAPTIFDICGVTPPEEMVLDGASLMPLCRNEDVEWRDSMYLEIGITRAVVTEDNFKYLAFRVPDSYINRPKEEIQQEHREALAKIHKMFPWTQKMWQEEENPRYMHMGMAPGGHHMERFQLYLNNPPFKNNYFDPDQLYDLSKDPRETTNLAKNPEYAAKLKKMQAKLKAHLADVPGTFADLKPVE</sequence>
<keyword evidence="4" id="KW-0732">Signal</keyword>
<dbReference type="AlphaFoldDB" id="D5ENX1"/>
<evidence type="ECO:0000256" key="7">
    <source>
        <dbReference type="SAM" id="MobiDB-lite"/>
    </source>
</evidence>
<dbReference type="Pfam" id="PF00884">
    <property type="entry name" value="Sulfatase"/>
    <property type="match status" value="1"/>
</dbReference>
<keyword evidence="5" id="KW-0378">Hydrolase</keyword>
<keyword evidence="6" id="KW-0106">Calcium</keyword>
<evidence type="ECO:0000256" key="6">
    <source>
        <dbReference type="ARBA" id="ARBA00022837"/>
    </source>
</evidence>
<organism evidence="9 10">
    <name type="scientific">Coraliomargarita akajimensis (strain DSM 45221 / IAM 15411 / JCM 23193 / KCTC 12865 / 04OKA010-24)</name>
    <dbReference type="NCBI Taxonomy" id="583355"/>
    <lineage>
        <taxon>Bacteria</taxon>
        <taxon>Pseudomonadati</taxon>
        <taxon>Verrucomicrobiota</taxon>
        <taxon>Opitutia</taxon>
        <taxon>Puniceicoccales</taxon>
        <taxon>Coraliomargaritaceae</taxon>
        <taxon>Coraliomargarita</taxon>
    </lineage>
</organism>
<dbReference type="eggNOG" id="COG3119">
    <property type="taxonomic scope" value="Bacteria"/>
</dbReference>
<feature type="region of interest" description="Disordered" evidence="7">
    <location>
        <begin position="138"/>
        <end position="157"/>
    </location>
</feature>
<dbReference type="GO" id="GO:0004065">
    <property type="term" value="F:arylsulfatase activity"/>
    <property type="evidence" value="ECO:0007669"/>
    <property type="project" value="TreeGrafter"/>
</dbReference>
<dbReference type="InterPro" id="IPR024607">
    <property type="entry name" value="Sulfatase_CS"/>
</dbReference>
<evidence type="ECO:0000256" key="5">
    <source>
        <dbReference type="ARBA" id="ARBA00022801"/>
    </source>
</evidence>
<dbReference type="PROSITE" id="PS00149">
    <property type="entry name" value="SULFATASE_2"/>
    <property type="match status" value="1"/>
</dbReference>
<dbReference type="STRING" id="583355.Caka_0605"/>
<protein>
    <submittedName>
        <fullName evidence="9">Sulfatase</fullName>
    </submittedName>
</protein>
<dbReference type="Gene3D" id="3.40.720.10">
    <property type="entry name" value="Alkaline Phosphatase, subunit A"/>
    <property type="match status" value="2"/>
</dbReference>
<evidence type="ECO:0000256" key="2">
    <source>
        <dbReference type="ARBA" id="ARBA00008779"/>
    </source>
</evidence>
<evidence type="ECO:0000259" key="8">
    <source>
        <dbReference type="Pfam" id="PF00884"/>
    </source>
</evidence>